<name>A0ABM9SRI5_YERAL</name>
<organism evidence="2 3">
    <name type="scientific">Yersinia aldovae</name>
    <dbReference type="NCBI Taxonomy" id="29483"/>
    <lineage>
        <taxon>Bacteria</taxon>
        <taxon>Pseudomonadati</taxon>
        <taxon>Pseudomonadota</taxon>
        <taxon>Gammaproteobacteria</taxon>
        <taxon>Enterobacterales</taxon>
        <taxon>Yersiniaceae</taxon>
        <taxon>Yersinia</taxon>
    </lineage>
</organism>
<dbReference type="Pfam" id="PF12759">
    <property type="entry name" value="HTH_Tnp_IS1"/>
    <property type="match status" value="1"/>
</dbReference>
<dbReference type="InterPro" id="IPR024431">
    <property type="entry name" value="InsA_HTH_dom"/>
</dbReference>
<evidence type="ECO:0000313" key="3">
    <source>
        <dbReference type="Proteomes" id="UP000038647"/>
    </source>
</evidence>
<dbReference type="InterPro" id="IPR051252">
    <property type="entry name" value="IS1_transposase_InsA"/>
</dbReference>
<accession>A0ABM9SRI5</accession>
<evidence type="ECO:0000259" key="1">
    <source>
        <dbReference type="Pfam" id="PF12759"/>
    </source>
</evidence>
<proteinExistence type="predicted"/>
<dbReference type="EMBL" id="CQEH01000005">
    <property type="protein sequence ID" value="CNK85870.1"/>
    <property type="molecule type" value="Genomic_DNA"/>
</dbReference>
<feature type="domain" description="Insertion element IS1 protein InsA helix-turn-helix" evidence="1">
    <location>
        <begin position="56"/>
        <end position="99"/>
    </location>
</feature>
<comment type="caution">
    <text evidence="2">The sequence shown here is derived from an EMBL/GenBank/DDBJ whole genome shotgun (WGS) entry which is preliminary data.</text>
</comment>
<dbReference type="PANTHER" id="PTHR47923:SF1">
    <property type="entry name" value="INSERTION ELEMENT IS1 1 PROTEIN INSA-RELATED"/>
    <property type="match status" value="1"/>
</dbReference>
<protein>
    <submittedName>
        <fullName evidence="2">Insertion sequence protein</fullName>
    </submittedName>
</protein>
<reference evidence="2 3" key="1">
    <citation type="submission" date="2015-03" db="EMBL/GenBank/DDBJ databases">
        <authorList>
            <consortium name="Pathogen Informatics"/>
            <person name="Murphy D."/>
        </authorList>
    </citation>
    <scope>NUCLEOTIDE SEQUENCE [LARGE SCALE GENOMIC DNA]</scope>
    <source>
        <strain evidence="2 3">IP08791</strain>
    </source>
</reference>
<dbReference type="Proteomes" id="UP000038647">
    <property type="component" value="Unassembled WGS sequence"/>
</dbReference>
<keyword evidence="3" id="KW-1185">Reference proteome</keyword>
<gene>
    <name evidence="2" type="ORF">ERS137966_01480</name>
</gene>
<sequence length="108" mass="11818">MILFPYIKRGRDAELVLLYALLFGSLMAKIDVVCPRGSEAQGVIRNGHSSSGTQLYRYNGAKPEPHQTIIDMAMNGSGCRDTARLLKISLNTVLRHLKTCPASGSAKR</sequence>
<evidence type="ECO:0000313" key="2">
    <source>
        <dbReference type="EMBL" id="CNK85870.1"/>
    </source>
</evidence>
<dbReference type="PANTHER" id="PTHR47923">
    <property type="entry name" value="INSERTION ELEMENT IS1 1 PROTEIN INSA-RELATED"/>
    <property type="match status" value="1"/>
</dbReference>